<keyword evidence="3" id="KW-1185">Reference proteome</keyword>
<evidence type="ECO:0000256" key="1">
    <source>
        <dbReference type="SAM" id="MobiDB-lite"/>
    </source>
</evidence>
<dbReference type="Proteomes" id="UP001601442">
    <property type="component" value="Unassembled WGS sequence"/>
</dbReference>
<reference evidence="2 3" key="1">
    <citation type="submission" date="2024-10" db="EMBL/GenBank/DDBJ databases">
        <title>The Natural Products Discovery Center: Release of the First 8490 Sequenced Strains for Exploring Actinobacteria Biosynthetic Diversity.</title>
        <authorList>
            <person name="Kalkreuter E."/>
            <person name="Kautsar S.A."/>
            <person name="Yang D."/>
            <person name="Bader C.D."/>
            <person name="Teijaro C.N."/>
            <person name="Fluegel L."/>
            <person name="Davis C.M."/>
            <person name="Simpson J.R."/>
            <person name="Lauterbach L."/>
            <person name="Steele A.D."/>
            <person name="Gui C."/>
            <person name="Meng S."/>
            <person name="Li G."/>
            <person name="Viehrig K."/>
            <person name="Ye F."/>
            <person name="Su P."/>
            <person name="Kiefer A.F."/>
            <person name="Nichols A."/>
            <person name="Cepeda A.J."/>
            <person name="Yan W."/>
            <person name="Fan B."/>
            <person name="Jiang Y."/>
            <person name="Adhikari A."/>
            <person name="Zheng C.-J."/>
            <person name="Schuster L."/>
            <person name="Cowan T.M."/>
            <person name="Smanski M.J."/>
            <person name="Chevrette M.G."/>
            <person name="De Carvalho L.P.S."/>
            <person name="Shen B."/>
        </authorList>
    </citation>
    <scope>NUCLEOTIDE SEQUENCE [LARGE SCALE GENOMIC DNA]</scope>
    <source>
        <strain evidence="2 3">NPDC004119</strain>
    </source>
</reference>
<gene>
    <name evidence="2" type="ORF">ACFYU5_02205</name>
</gene>
<sequence length="327" mass="37408">MGDLEEHQSTISMPEARRIDTTPPTIVRAEDIPAMRHTWPSGVLRCAHCDAVVHPVYSPPKEKSRPQRPYFRRKPLRGSRNQHDEQCVYNIDERIRVIRADSGGALVRERSAGPPRYRLVVPEAFGPANGNESAGGGLSVAERLTQVLNTAAKIAALLEDYASRGAEVNTEWSAECRGERVEWLNFLYIPQRIWVLRNRLSEPETTLTHPTAVIFLAQEPRRRRTPLPDGTMWDYRAARYAVPPDPGQPNSEKLFVGGNEDVVGEAFSAGLNKYYLGYGRWSRFSYTEQFPPRLTLRLHHTTQLVQVREEFGRGAFARWRDWRRLHE</sequence>
<feature type="region of interest" description="Disordered" evidence="1">
    <location>
        <begin position="56"/>
        <end position="77"/>
    </location>
</feature>
<protein>
    <submittedName>
        <fullName evidence="2">Uncharacterized protein</fullName>
    </submittedName>
</protein>
<evidence type="ECO:0000313" key="3">
    <source>
        <dbReference type="Proteomes" id="UP001601442"/>
    </source>
</evidence>
<evidence type="ECO:0000313" key="2">
    <source>
        <dbReference type="EMBL" id="MFF0495194.1"/>
    </source>
</evidence>
<dbReference type="EMBL" id="JBIAMT010000001">
    <property type="protein sequence ID" value="MFF0495194.1"/>
    <property type="molecule type" value="Genomic_DNA"/>
</dbReference>
<proteinExistence type="predicted"/>
<feature type="region of interest" description="Disordered" evidence="1">
    <location>
        <begin position="1"/>
        <end position="22"/>
    </location>
</feature>
<comment type="caution">
    <text evidence="2">The sequence shown here is derived from an EMBL/GenBank/DDBJ whole genome shotgun (WGS) entry which is preliminary data.</text>
</comment>
<name>A0ABW6NVH6_9NOCA</name>
<organism evidence="2 3">
    <name type="scientific">Nocardia aobensis</name>
    <dbReference type="NCBI Taxonomy" id="257277"/>
    <lineage>
        <taxon>Bacteria</taxon>
        <taxon>Bacillati</taxon>
        <taxon>Actinomycetota</taxon>
        <taxon>Actinomycetes</taxon>
        <taxon>Mycobacteriales</taxon>
        <taxon>Nocardiaceae</taxon>
        <taxon>Nocardia</taxon>
    </lineage>
</organism>
<dbReference type="RefSeq" id="WP_387389017.1">
    <property type="nucleotide sequence ID" value="NZ_JBIAMT010000001.1"/>
</dbReference>
<accession>A0ABW6NVH6</accession>